<accession>A0A2T2XVQ1</accession>
<dbReference type="EMBL" id="PYHO01000037">
    <property type="protein sequence ID" value="PSR44288.1"/>
    <property type="molecule type" value="Genomic_DNA"/>
</dbReference>
<proteinExistence type="predicted"/>
<dbReference type="AlphaFoldDB" id="A0A2T2XVQ1"/>
<evidence type="ECO:0008006" key="7">
    <source>
        <dbReference type="Google" id="ProtNLM"/>
    </source>
</evidence>
<dbReference type="InterPro" id="IPR031917">
    <property type="entry name" value="Pilus_assem_C"/>
</dbReference>
<evidence type="ECO:0000313" key="5">
    <source>
        <dbReference type="EMBL" id="PSR44288.1"/>
    </source>
</evidence>
<evidence type="ECO:0000259" key="4">
    <source>
        <dbReference type="Pfam" id="PF16967"/>
    </source>
</evidence>
<keyword evidence="1" id="KW-0732">Signal</keyword>
<reference evidence="5 6" key="1">
    <citation type="submission" date="2018-03" db="EMBL/GenBank/DDBJ databases">
        <title>First report of an OXA-48+CTX-M-M-producing Kluyvera ascorbata clone recovered from patients admitted in a University Hospital in Madrid, Spain.</title>
        <authorList>
            <person name="Hernandez-Garcia M."/>
            <person name="Leon-Sampedro R."/>
            <person name="Perez-Viso B."/>
            <person name="Morosini M.I."/>
            <person name="Lopez-Fresnena N."/>
            <person name="Coque T.M."/>
            <person name="Bonten M."/>
            <person name="Malhotra-Kumar S."/>
            <person name="Ruiz-Garbajosa P."/>
            <person name="Canton R."/>
        </authorList>
    </citation>
    <scope>NUCLEOTIDE SEQUENCE [LARGE SCALE GENOMIC DNA]</scope>
    <source>
        <strain evidence="5 6">KA2</strain>
    </source>
</reference>
<protein>
    <recommendedName>
        <fullName evidence="7">Fimbrial biogenesis outer membrane usher protein</fullName>
    </recommendedName>
</protein>
<keyword evidence="2" id="KW-0812">Transmembrane</keyword>
<keyword evidence="2" id="KW-1133">Transmembrane helix</keyword>
<gene>
    <name evidence="5" type="ORF">C8256_24115</name>
</gene>
<evidence type="ECO:0000256" key="1">
    <source>
        <dbReference type="ARBA" id="ARBA00022729"/>
    </source>
</evidence>
<dbReference type="Pfam" id="PF15976">
    <property type="entry name" value="CooC_C"/>
    <property type="match status" value="1"/>
</dbReference>
<comment type="caution">
    <text evidence="5">The sequence shown here is derived from an EMBL/GenBank/DDBJ whole genome shotgun (WGS) entry which is preliminary data.</text>
</comment>
<keyword evidence="2" id="KW-0472">Membrane</keyword>
<dbReference type="InterPro" id="IPR032636">
    <property type="entry name" value="Pilus_assem_E-set-like_dom"/>
</dbReference>
<evidence type="ECO:0000256" key="2">
    <source>
        <dbReference type="SAM" id="Phobius"/>
    </source>
</evidence>
<sequence length="838" mass="92000">MKFIHRNGFKKLSLSIVIMIPFYIYASSTGVQDINNIIIPKEFGLALQEGMSVPLFLHYIDAQDLVSDQLIGHALIWMKNGQLKIQSIQLEHNDDNAVLQHDIASQLAALANQDFDNQLNIPISSGSRIHFALQELRLQLIVPKEALGTTLRSRSEDIGASSVDHLSNSLTYNLGIYNNQMKYGGNTTSSYLSFNNVSALREHHVIVDGSFYGLGSSQESSTLYKAMYEKDFDGHRFAGGMLDTWNLQSLGPMTAISSGKIYGFSWGNEASSTVFDNSQSLTPVIAFLPAAGEVHVKRDGRLLSVQNFTMGNHEIDTKGLPYGTYDVDIETIVNGRVVGKRVQRVNKLFSPGHGSGAPMAWQFWGGKMRMDRWFSSRERYLPEKETWLMGASISNSWNLLSWAATAYGYDQSTVAEARFTFPVSQYVSINMQDMAANDGSWSNIDSISATIPGGFSSVWVNQEKTQIGEKIRRTSAYNQAIGGTLNLGALWSKLGTLSISYNNDKMNSSRYYTGEYYQTLFSGAYGTLGMRAGIQRYNNGERSDNTGKYISLDFSLPFGNWLSMGMSHQNGYTLANLSARKQFAEGSIRSVGANLSRAVSGNTGDDQSLSGGGYAQFDTRYSSGAININSSADGYVNTNLTANGSVGWQGTNIAASGRNDGSAGVILNTNVDDGGKLSAKVNGRTVQLDGKHNFIPLSPYSRYQIDLQNSTDSIDSYAIVNSRKTNLTLYPGNIAVINPEVKRMVTVFGRIHAEDGSIIANAHINNHIGRTRTDDKGGFIMDVDKKYPLIDFNYSHNQQCEVELDISNARGAIWVGDVVCHGLKSYAGIMNEENGYEG</sequence>
<dbReference type="Pfam" id="PF16967">
    <property type="entry name" value="TcfC"/>
    <property type="match status" value="1"/>
</dbReference>
<feature type="transmembrane region" description="Helical" evidence="2">
    <location>
        <begin position="12"/>
        <end position="31"/>
    </location>
</feature>
<name>A0A2T2XVQ1_9ENTR</name>
<dbReference type="Proteomes" id="UP000240892">
    <property type="component" value="Unassembled WGS sequence"/>
</dbReference>
<evidence type="ECO:0000259" key="3">
    <source>
        <dbReference type="Pfam" id="PF15976"/>
    </source>
</evidence>
<feature type="domain" description="Pilus assembly protein C-terminal" evidence="3">
    <location>
        <begin position="729"/>
        <end position="820"/>
    </location>
</feature>
<organism evidence="5 6">
    <name type="scientific">Kluyvera genomosp. 2</name>
    <dbReference type="NCBI Taxonomy" id="2774054"/>
    <lineage>
        <taxon>Bacteria</taxon>
        <taxon>Pseudomonadati</taxon>
        <taxon>Pseudomonadota</taxon>
        <taxon>Gammaproteobacteria</taxon>
        <taxon>Enterobacterales</taxon>
        <taxon>Enterobacteriaceae</taxon>
        <taxon>Kluyvera</taxon>
    </lineage>
</organism>
<evidence type="ECO:0000313" key="6">
    <source>
        <dbReference type="Proteomes" id="UP000240892"/>
    </source>
</evidence>
<feature type="domain" description="Pilus assembly protein E-set like" evidence="4">
    <location>
        <begin position="280"/>
        <end position="347"/>
    </location>
</feature>
<keyword evidence="6" id="KW-1185">Reference proteome</keyword>